<dbReference type="Gene3D" id="2.40.50.870">
    <property type="entry name" value="Protein of unknown function (DUF3299)"/>
    <property type="match status" value="1"/>
</dbReference>
<protein>
    <recommendedName>
        <fullName evidence="3">Lipoprotein</fullName>
    </recommendedName>
</protein>
<reference evidence="2" key="1">
    <citation type="submission" date="2015-07" db="EMBL/GenBank/DDBJ databases">
        <title>Discovery of a poly(ethylene terephthalate assimilation.</title>
        <authorList>
            <person name="Yoshida S."/>
            <person name="Hiraga K."/>
            <person name="Takehana T."/>
            <person name="Taniguchi I."/>
            <person name="Yamaji H."/>
            <person name="Maeda Y."/>
            <person name="Toyohara K."/>
            <person name="Miyamoto K."/>
            <person name="Kimura Y."/>
            <person name="Oda K."/>
        </authorList>
    </citation>
    <scope>NUCLEOTIDE SEQUENCE [LARGE SCALE GENOMIC DNA]</scope>
    <source>
        <strain evidence="2">NBRC 110686 / TISTR 2288 / 201-F6</strain>
    </source>
</reference>
<evidence type="ECO:0008006" key="3">
    <source>
        <dbReference type="Google" id="ProtNLM"/>
    </source>
</evidence>
<evidence type="ECO:0000313" key="1">
    <source>
        <dbReference type="EMBL" id="GAP36116.1"/>
    </source>
</evidence>
<reference evidence="1 2" key="2">
    <citation type="journal article" date="2016" name="Science">
        <title>A bacterium that degrades and assimilates poly(ethylene terephthalate).</title>
        <authorList>
            <person name="Yoshida S."/>
            <person name="Hiraga K."/>
            <person name="Takehana T."/>
            <person name="Taniguchi I."/>
            <person name="Yamaji H."/>
            <person name="Maeda Y."/>
            <person name="Toyohara K."/>
            <person name="Miyamoto K."/>
            <person name="Kimura Y."/>
            <person name="Oda K."/>
        </authorList>
    </citation>
    <scope>NUCLEOTIDE SEQUENCE [LARGE SCALE GENOMIC DNA]</scope>
    <source>
        <strain evidence="2">NBRC 110686 / TISTR 2288 / 201-F6</strain>
    </source>
</reference>
<comment type="caution">
    <text evidence="1">The sequence shown here is derived from an EMBL/GenBank/DDBJ whole genome shotgun (WGS) entry which is preliminary data.</text>
</comment>
<dbReference type="Proteomes" id="UP000037660">
    <property type="component" value="Unassembled WGS sequence"/>
</dbReference>
<name>A0A0K8P0F6_PISS1</name>
<keyword evidence="2" id="KW-1185">Reference proteome</keyword>
<organism evidence="1 2">
    <name type="scientific">Piscinibacter sakaiensis</name>
    <name type="common">Ideonella sakaiensis</name>
    <dbReference type="NCBI Taxonomy" id="1547922"/>
    <lineage>
        <taxon>Bacteria</taxon>
        <taxon>Pseudomonadati</taxon>
        <taxon>Pseudomonadota</taxon>
        <taxon>Betaproteobacteria</taxon>
        <taxon>Burkholderiales</taxon>
        <taxon>Sphaerotilaceae</taxon>
        <taxon>Piscinibacter</taxon>
    </lineage>
</organism>
<dbReference type="Pfam" id="PF11736">
    <property type="entry name" value="DUF3299"/>
    <property type="match status" value="1"/>
</dbReference>
<evidence type="ECO:0000313" key="2">
    <source>
        <dbReference type="Proteomes" id="UP000037660"/>
    </source>
</evidence>
<accession>A0A0K8P0F6</accession>
<proteinExistence type="predicted"/>
<dbReference type="AlphaFoldDB" id="A0A0K8P0F6"/>
<dbReference type="STRING" id="1547922.ISF6_1956"/>
<dbReference type="RefSeq" id="WP_054020132.1">
    <property type="nucleotide sequence ID" value="NZ_BBYR01000032.1"/>
</dbReference>
<sequence length="189" mass="19926">MAAPAGARGLAADPGRRRSLGLLAALVAGRPLPLHADTAHRTIDWNALKPRGWDADEALRALPPDVDTLQDGDPRARAALEQLRAAWDRAPAVPELAGAALRLPGYVVPLKGSKAGLIDFLLVPYLGACVHSPPPPANQVVRCRSARPLPGIRLMEAVWASGRLALERSASPMGTAAYALRIDAVVRQG</sequence>
<gene>
    <name evidence="1" type="ORF">ISF6_1956</name>
</gene>
<dbReference type="EMBL" id="BBYR01000032">
    <property type="protein sequence ID" value="GAP36116.1"/>
    <property type="molecule type" value="Genomic_DNA"/>
</dbReference>
<dbReference type="OrthoDB" id="9784998at2"/>
<dbReference type="InterPro" id="IPR021727">
    <property type="entry name" value="DUF3299"/>
</dbReference>